<dbReference type="GO" id="GO:0046872">
    <property type="term" value="F:metal ion binding"/>
    <property type="evidence" value="ECO:0007669"/>
    <property type="project" value="UniProtKB-KW"/>
</dbReference>
<evidence type="ECO:0000256" key="3">
    <source>
        <dbReference type="ARBA" id="ARBA00022695"/>
    </source>
</evidence>
<proteinExistence type="predicted"/>
<keyword evidence="2" id="KW-0808">Transferase</keyword>
<keyword evidence="6" id="KW-0067">ATP-binding</keyword>
<keyword evidence="10" id="KW-1185">Reference proteome</keyword>
<comment type="cofactor">
    <cofactor evidence="1">
        <name>Mg(2+)</name>
        <dbReference type="ChEBI" id="CHEBI:18420"/>
    </cofactor>
</comment>
<accession>A0A2U9IF59</accession>
<name>A0A2U9IF59_9CREN</name>
<evidence type="ECO:0000313" key="10">
    <source>
        <dbReference type="Proteomes" id="UP000248044"/>
    </source>
</evidence>
<evidence type="ECO:0000256" key="7">
    <source>
        <dbReference type="ARBA" id="ARBA00022842"/>
    </source>
</evidence>
<dbReference type="CDD" id="cd05403">
    <property type="entry name" value="NT_KNTase_like"/>
    <property type="match status" value="1"/>
</dbReference>
<evidence type="ECO:0000256" key="1">
    <source>
        <dbReference type="ARBA" id="ARBA00001946"/>
    </source>
</evidence>
<protein>
    <submittedName>
        <fullName evidence="9">DNA polymerase subunit beta</fullName>
    </submittedName>
</protein>
<dbReference type="GeneID" id="36832254"/>
<keyword evidence="7" id="KW-0460">Magnesium</keyword>
<dbReference type="PIRSF" id="PIRSF005928">
    <property type="entry name" value="Nucleotidltrnsf"/>
    <property type="match status" value="1"/>
</dbReference>
<evidence type="ECO:0000259" key="8">
    <source>
        <dbReference type="Pfam" id="PF18765"/>
    </source>
</evidence>
<keyword evidence="3" id="KW-0548">Nucleotidyltransferase</keyword>
<dbReference type="InterPro" id="IPR041633">
    <property type="entry name" value="Polbeta"/>
</dbReference>
<dbReference type="InterPro" id="IPR052038">
    <property type="entry name" value="Type-VII_TA_antitoxin"/>
</dbReference>
<dbReference type="KEGG" id="abri:DFR85_08820"/>
<dbReference type="EMBL" id="CP029289">
    <property type="protein sequence ID" value="AWR94682.1"/>
    <property type="molecule type" value="Genomic_DNA"/>
</dbReference>
<keyword evidence="4" id="KW-0479">Metal-binding</keyword>
<dbReference type="RefSeq" id="WP_110270563.1">
    <property type="nucleotide sequence ID" value="NZ_CP029289.2"/>
</dbReference>
<dbReference type="PANTHER" id="PTHR33571">
    <property type="entry name" value="SSL8005 PROTEIN"/>
    <property type="match status" value="1"/>
</dbReference>
<dbReference type="AlphaFoldDB" id="A0A2U9IF59"/>
<dbReference type="Proteomes" id="UP000248044">
    <property type="component" value="Chromosome"/>
</dbReference>
<dbReference type="InterPro" id="IPR043519">
    <property type="entry name" value="NT_sf"/>
</dbReference>
<dbReference type="PANTHER" id="PTHR33571:SF14">
    <property type="entry name" value="PROTEIN ADENYLYLTRANSFERASE MJ0435-RELATED"/>
    <property type="match status" value="1"/>
</dbReference>
<dbReference type="SUPFAM" id="SSF81301">
    <property type="entry name" value="Nucleotidyltransferase"/>
    <property type="match status" value="1"/>
</dbReference>
<evidence type="ECO:0000256" key="2">
    <source>
        <dbReference type="ARBA" id="ARBA00022679"/>
    </source>
</evidence>
<evidence type="ECO:0000256" key="5">
    <source>
        <dbReference type="ARBA" id="ARBA00022741"/>
    </source>
</evidence>
<evidence type="ECO:0000256" key="4">
    <source>
        <dbReference type="ARBA" id="ARBA00022723"/>
    </source>
</evidence>
<dbReference type="Gene3D" id="3.30.460.10">
    <property type="entry name" value="Beta Polymerase, domain 2"/>
    <property type="match status" value="1"/>
</dbReference>
<dbReference type="GO" id="GO:0016779">
    <property type="term" value="F:nucleotidyltransferase activity"/>
    <property type="evidence" value="ECO:0007669"/>
    <property type="project" value="UniProtKB-KW"/>
</dbReference>
<gene>
    <name evidence="9" type="ORF">DFR85_08820</name>
</gene>
<reference evidence="9 10" key="1">
    <citation type="submission" date="2018-05" db="EMBL/GenBank/DDBJ databases">
        <title>Complete Genome Sequences of Extremely Thermoacidophilic, Metal-Mobilizing Type-Strain Members of the Archaeal Family Sulfolobaceae: Acidianus brierleyi DSM-1651T, Acidianus sulfidivorans DSM-18786T, Metallosphaera hakonensis DSM-7519T, and Metallosphaera prunae DSM-10039T.</title>
        <authorList>
            <person name="Counts J.A."/>
            <person name="Kelly R.M."/>
        </authorList>
    </citation>
    <scope>NUCLEOTIDE SEQUENCE [LARGE SCALE GENOMIC DNA]</scope>
    <source>
        <strain evidence="9 10">DSM 1651</strain>
    </source>
</reference>
<keyword evidence="5" id="KW-0547">Nucleotide-binding</keyword>
<organism evidence="9 10">
    <name type="scientific">Acidianus brierleyi</name>
    <dbReference type="NCBI Taxonomy" id="41673"/>
    <lineage>
        <taxon>Archaea</taxon>
        <taxon>Thermoproteota</taxon>
        <taxon>Thermoprotei</taxon>
        <taxon>Sulfolobales</taxon>
        <taxon>Sulfolobaceae</taxon>
        <taxon>Acidianus</taxon>
    </lineage>
</organism>
<feature type="domain" description="Polymerase beta nucleotidyltransferase" evidence="8">
    <location>
        <begin position="35"/>
        <end position="59"/>
    </location>
</feature>
<dbReference type="InterPro" id="IPR009185">
    <property type="entry name" value="Nucleotidl_trans"/>
</dbReference>
<evidence type="ECO:0000256" key="6">
    <source>
        <dbReference type="ARBA" id="ARBA00022840"/>
    </source>
</evidence>
<dbReference type="GO" id="GO:0005524">
    <property type="term" value="F:ATP binding"/>
    <property type="evidence" value="ECO:0007669"/>
    <property type="project" value="UniProtKB-KW"/>
</dbReference>
<sequence>MEIEYSEEHWNILRHKRKISLDLLYRLKNNGLIGYVYGSVARGDVRKDSDIDIIVFNPNIIELDLIDFDHKFIIQATPFSTPKAYISLDPEESEVISFPLSRLKRDEEEFYRFGGMLDYYGIEKNLRVAGINKKMEIIIPTEKGHNEILLKGNEDLASKTLKISISTILEREKLLTKRVEKGRTGVFLRYDLSKDESFESSIRILYKKNKFFRRMIDA</sequence>
<evidence type="ECO:0000313" key="9">
    <source>
        <dbReference type="EMBL" id="AWR94682.1"/>
    </source>
</evidence>
<dbReference type="Pfam" id="PF18765">
    <property type="entry name" value="Polbeta"/>
    <property type="match status" value="1"/>
</dbReference>
<dbReference type="OrthoDB" id="9287at2157"/>